<dbReference type="RefSeq" id="WP_110827734.1">
    <property type="nucleotide sequence ID" value="NZ_BMQG01000016.1"/>
</dbReference>
<sequence length="62" mass="6209">MNRSARIGGLLALILLICGAVIVLDQTRTRTGAASTPATGTPATGTPTPTPPSSNDGYGDLK</sequence>
<proteinExistence type="predicted"/>
<dbReference type="Proteomes" id="UP000600547">
    <property type="component" value="Unassembled WGS sequence"/>
</dbReference>
<comment type="caution">
    <text evidence="2">The sequence shown here is derived from an EMBL/GenBank/DDBJ whole genome shotgun (WGS) entry which is preliminary data.</text>
</comment>
<evidence type="ECO:0000313" key="3">
    <source>
        <dbReference type="Proteomes" id="UP000600547"/>
    </source>
</evidence>
<dbReference type="AlphaFoldDB" id="A0A8H9GS35"/>
<gene>
    <name evidence="2" type="ORF">GCM10008956_33600</name>
</gene>
<organism evidence="2 3">
    <name type="scientific">Deinococcus arenae</name>
    <dbReference type="NCBI Taxonomy" id="1452751"/>
    <lineage>
        <taxon>Bacteria</taxon>
        <taxon>Thermotogati</taxon>
        <taxon>Deinococcota</taxon>
        <taxon>Deinococci</taxon>
        <taxon>Deinococcales</taxon>
        <taxon>Deinococcaceae</taxon>
        <taxon>Deinococcus</taxon>
    </lineage>
</organism>
<evidence type="ECO:0000256" key="1">
    <source>
        <dbReference type="SAM" id="MobiDB-lite"/>
    </source>
</evidence>
<name>A0A8H9GS35_9DEIO</name>
<keyword evidence="3" id="KW-1185">Reference proteome</keyword>
<dbReference type="EMBL" id="BMQG01000016">
    <property type="protein sequence ID" value="GGM54965.1"/>
    <property type="molecule type" value="Genomic_DNA"/>
</dbReference>
<reference evidence="3" key="1">
    <citation type="journal article" date="2019" name="Int. J. Syst. Evol. Microbiol.">
        <title>The Global Catalogue of Microorganisms (GCM) 10K type strain sequencing project: providing services to taxonomists for standard genome sequencing and annotation.</title>
        <authorList>
            <consortium name="The Broad Institute Genomics Platform"/>
            <consortium name="The Broad Institute Genome Sequencing Center for Infectious Disease"/>
            <person name="Wu L."/>
            <person name="Ma J."/>
        </authorList>
    </citation>
    <scope>NUCLEOTIDE SEQUENCE [LARGE SCALE GENOMIC DNA]</scope>
    <source>
        <strain evidence="3">JCM 31047</strain>
    </source>
</reference>
<evidence type="ECO:0000313" key="2">
    <source>
        <dbReference type="EMBL" id="GGM54965.1"/>
    </source>
</evidence>
<protein>
    <submittedName>
        <fullName evidence="2">Uncharacterized protein</fullName>
    </submittedName>
</protein>
<feature type="compositionally biased region" description="Low complexity" evidence="1">
    <location>
        <begin position="30"/>
        <end position="47"/>
    </location>
</feature>
<feature type="region of interest" description="Disordered" evidence="1">
    <location>
        <begin position="30"/>
        <end position="62"/>
    </location>
</feature>
<accession>A0A8H9GS35</accession>